<evidence type="ECO:0000256" key="1">
    <source>
        <dbReference type="ARBA" id="ARBA00023125"/>
    </source>
</evidence>
<dbReference type="InterPro" id="IPR001789">
    <property type="entry name" value="Sig_transdc_resp-reg_receiver"/>
</dbReference>
<dbReference type="GO" id="GO:0000156">
    <property type="term" value="F:phosphorelay response regulator activity"/>
    <property type="evidence" value="ECO:0007669"/>
    <property type="project" value="TreeGrafter"/>
</dbReference>
<dbReference type="PROSITE" id="PS50110">
    <property type="entry name" value="RESPONSE_REGULATORY"/>
    <property type="match status" value="1"/>
</dbReference>
<evidence type="ECO:0000313" key="7">
    <source>
        <dbReference type="Proteomes" id="UP000521379"/>
    </source>
</evidence>
<proteinExistence type="predicted"/>
<dbReference type="InterPro" id="IPR039420">
    <property type="entry name" value="WalR-like"/>
</dbReference>
<evidence type="ECO:0000256" key="3">
    <source>
        <dbReference type="PROSITE-ProRule" id="PRU01091"/>
    </source>
</evidence>
<dbReference type="InterPro" id="IPR001867">
    <property type="entry name" value="OmpR/PhoB-type_DNA-bd"/>
</dbReference>
<reference evidence="6 7" key="1">
    <citation type="submission" date="2020-02" db="EMBL/GenBank/DDBJ databases">
        <authorList>
            <person name="Sun Q."/>
        </authorList>
    </citation>
    <scope>NUCLEOTIDE SEQUENCE [LARGE SCALE GENOMIC DNA]</scope>
    <source>
        <strain evidence="6 7">YIM 13062</strain>
    </source>
</reference>
<dbReference type="GO" id="GO:0006355">
    <property type="term" value="P:regulation of DNA-templated transcription"/>
    <property type="evidence" value="ECO:0007669"/>
    <property type="project" value="InterPro"/>
</dbReference>
<evidence type="ECO:0000259" key="5">
    <source>
        <dbReference type="PROSITE" id="PS51755"/>
    </source>
</evidence>
<dbReference type="InterPro" id="IPR036388">
    <property type="entry name" value="WH-like_DNA-bd_sf"/>
</dbReference>
<evidence type="ECO:0000313" key="6">
    <source>
        <dbReference type="EMBL" id="NKE09902.1"/>
    </source>
</evidence>
<dbReference type="PANTHER" id="PTHR48111">
    <property type="entry name" value="REGULATOR OF RPOS"/>
    <property type="match status" value="1"/>
</dbReference>
<feature type="domain" description="OmpR/PhoB-type" evidence="5">
    <location>
        <begin position="134"/>
        <end position="232"/>
    </location>
</feature>
<dbReference type="PROSITE" id="PS51755">
    <property type="entry name" value="OMPR_PHOB"/>
    <property type="match status" value="1"/>
</dbReference>
<dbReference type="Gene3D" id="3.40.50.2300">
    <property type="match status" value="1"/>
</dbReference>
<comment type="caution">
    <text evidence="6">The sequence shown here is derived from an EMBL/GenBank/DDBJ whole genome shotgun (WGS) entry which is preliminary data.</text>
</comment>
<feature type="DNA-binding region" description="OmpR/PhoB-type" evidence="3">
    <location>
        <begin position="134"/>
        <end position="232"/>
    </location>
</feature>
<dbReference type="AlphaFoldDB" id="A0A846TVW0"/>
<dbReference type="Proteomes" id="UP000521379">
    <property type="component" value="Unassembled WGS sequence"/>
</dbReference>
<dbReference type="GO" id="GO:0005829">
    <property type="term" value="C:cytosol"/>
    <property type="evidence" value="ECO:0007669"/>
    <property type="project" value="TreeGrafter"/>
</dbReference>
<organism evidence="6 7">
    <name type="scientific">Kocuria subflava</name>
    <dbReference type="NCBI Taxonomy" id="1736139"/>
    <lineage>
        <taxon>Bacteria</taxon>
        <taxon>Bacillati</taxon>
        <taxon>Actinomycetota</taxon>
        <taxon>Actinomycetes</taxon>
        <taxon>Micrococcales</taxon>
        <taxon>Micrococcaceae</taxon>
        <taxon>Kocuria</taxon>
    </lineage>
</organism>
<dbReference type="SMART" id="SM00862">
    <property type="entry name" value="Trans_reg_C"/>
    <property type="match status" value="1"/>
</dbReference>
<evidence type="ECO:0000259" key="4">
    <source>
        <dbReference type="PROSITE" id="PS50110"/>
    </source>
</evidence>
<evidence type="ECO:0000256" key="2">
    <source>
        <dbReference type="PROSITE-ProRule" id="PRU00169"/>
    </source>
</evidence>
<name>A0A846TVW0_9MICC</name>
<dbReference type="Pfam" id="PF00486">
    <property type="entry name" value="Trans_reg_C"/>
    <property type="match status" value="1"/>
</dbReference>
<dbReference type="InterPro" id="IPR016032">
    <property type="entry name" value="Sig_transdc_resp-reg_C-effctor"/>
</dbReference>
<dbReference type="SUPFAM" id="SSF46894">
    <property type="entry name" value="C-terminal effector domain of the bipartite response regulators"/>
    <property type="match status" value="1"/>
</dbReference>
<protein>
    <submittedName>
        <fullName evidence="6">Response regulator transcription factor</fullName>
    </submittedName>
</protein>
<dbReference type="PANTHER" id="PTHR48111:SF37">
    <property type="entry name" value="RESPONSE REGULATOR PROTEIN CARR"/>
    <property type="match status" value="1"/>
</dbReference>
<dbReference type="GO" id="GO:0032993">
    <property type="term" value="C:protein-DNA complex"/>
    <property type="evidence" value="ECO:0007669"/>
    <property type="project" value="TreeGrafter"/>
</dbReference>
<comment type="caution">
    <text evidence="2">Lacks conserved residue(s) required for the propagation of feature annotation.</text>
</comment>
<keyword evidence="7" id="KW-1185">Reference proteome</keyword>
<dbReference type="RefSeq" id="WP_119932948.1">
    <property type="nucleotide sequence ID" value="NZ_JAAVUN010000013.1"/>
</dbReference>
<gene>
    <name evidence="6" type="ORF">GTW58_08120</name>
</gene>
<sequence>MRIFTVDLRSAAQPPGPAGAVQTQTVDPDWADAADSVQRISLPSALPWACVDHQPDAVVLTVEAAGTYDTVVAQALRTDGIHTPVMVLAQHTDPHSTAKALEAGTDDVLEAPVSVVEMRARLRALSRRPATWEPDEFTHGAVTVDLLGHRALVDGQDLDLTPVQFRLLAVLLRNAGRTLTRDQLRESVWDPAEEWGSNVVEQAVSGLRTKLAEHRVRDCLKTVRGVGYRMASPHPSPAE</sequence>
<dbReference type="GO" id="GO:0000976">
    <property type="term" value="F:transcription cis-regulatory region binding"/>
    <property type="evidence" value="ECO:0007669"/>
    <property type="project" value="TreeGrafter"/>
</dbReference>
<dbReference type="EMBL" id="JAAVUN010000013">
    <property type="protein sequence ID" value="NKE09902.1"/>
    <property type="molecule type" value="Genomic_DNA"/>
</dbReference>
<keyword evidence="1 3" id="KW-0238">DNA-binding</keyword>
<feature type="domain" description="Response regulatory" evidence="4">
    <location>
        <begin position="1"/>
        <end position="126"/>
    </location>
</feature>
<accession>A0A846TVW0</accession>
<dbReference type="CDD" id="cd00383">
    <property type="entry name" value="trans_reg_C"/>
    <property type="match status" value="1"/>
</dbReference>
<dbReference type="Gene3D" id="1.10.10.10">
    <property type="entry name" value="Winged helix-like DNA-binding domain superfamily/Winged helix DNA-binding domain"/>
    <property type="match status" value="1"/>
</dbReference>
<dbReference type="InterPro" id="IPR011006">
    <property type="entry name" value="CheY-like_superfamily"/>
</dbReference>
<dbReference type="SUPFAM" id="SSF52172">
    <property type="entry name" value="CheY-like"/>
    <property type="match status" value="1"/>
</dbReference>